<dbReference type="EMBL" id="CP018171">
    <property type="protein sequence ID" value="APH71445.1"/>
    <property type="molecule type" value="Genomic_DNA"/>
</dbReference>
<dbReference type="KEGG" id="meso:BSQ44_08750"/>
<dbReference type="STRING" id="1670800.BSQ44_08750"/>
<dbReference type="Proteomes" id="UP000182840">
    <property type="component" value="Chromosome"/>
</dbReference>
<dbReference type="AlphaFoldDB" id="A0A1L3SQ35"/>
<protein>
    <submittedName>
        <fullName evidence="1">Uncharacterized protein</fullName>
    </submittedName>
</protein>
<reference evidence="2" key="1">
    <citation type="submission" date="2016-11" db="EMBL/GenBank/DDBJ databases">
        <title>Mesorhizobium oceanicum sp. nov., isolated from deep seawater in South China Sea.</title>
        <authorList>
            <person name="Fu G.-Y."/>
        </authorList>
    </citation>
    <scope>NUCLEOTIDE SEQUENCE [LARGE SCALE GENOMIC DNA]</scope>
    <source>
        <strain evidence="2">B7</strain>
    </source>
</reference>
<gene>
    <name evidence="1" type="ORF">BSQ44_08750</name>
</gene>
<accession>A0A1L3SQ35</accession>
<organism evidence="1 2">
    <name type="scientific">Aquibium oceanicum</name>
    <dbReference type="NCBI Taxonomy" id="1670800"/>
    <lineage>
        <taxon>Bacteria</taxon>
        <taxon>Pseudomonadati</taxon>
        <taxon>Pseudomonadota</taxon>
        <taxon>Alphaproteobacteria</taxon>
        <taxon>Hyphomicrobiales</taxon>
        <taxon>Phyllobacteriaceae</taxon>
        <taxon>Aquibium</taxon>
    </lineage>
</organism>
<evidence type="ECO:0000313" key="2">
    <source>
        <dbReference type="Proteomes" id="UP000182840"/>
    </source>
</evidence>
<evidence type="ECO:0000313" key="1">
    <source>
        <dbReference type="EMBL" id="APH71445.1"/>
    </source>
</evidence>
<sequence>MLSAEAARLAAIEALSPTAANQGGGAFPTLAGARIFDSRSAALNELDDRSEWDGYTPVVAVYSRQARADTRGEAAEFDDTDASIEIEFVAELAVVAEDEGVPFVDAMAGDDPEARLVLAALCGQIRRVLLFAPEGDLFRHMIRAVRRVDWEPFAVPELGLRFQRTTMRLTCMARDDVFSDEAGLPEPLRTLAARLPANSYARSRLDQLGAHFSAIGRTPLADIRIAPEAEGEFVSSTGDLR</sequence>
<keyword evidence="2" id="KW-1185">Reference proteome</keyword>
<proteinExistence type="predicted"/>
<name>A0A1L3SQ35_9HYPH</name>